<name>A0A9X2XD39_9PSED</name>
<dbReference type="InterPro" id="IPR001611">
    <property type="entry name" value="Leu-rich_rpt"/>
</dbReference>
<proteinExistence type="predicted"/>
<dbReference type="Proteomes" id="UP001139955">
    <property type="component" value="Unassembled WGS sequence"/>
</dbReference>
<reference evidence="4" key="2">
    <citation type="journal article" date="2023" name="mSystems">
        <title>Charting the Lipopeptidome of Nonpathogenic Pseudomonas.</title>
        <authorList>
            <person name="Cesa-Luna C."/>
            <person name="Geudens N."/>
            <person name="Girard L."/>
            <person name="De Roo V."/>
            <person name="Maklad H.R."/>
            <person name="Martins J.C."/>
            <person name="Hofte M."/>
            <person name="De Mot R."/>
        </authorList>
    </citation>
    <scope>NUCLEOTIDE SEQUENCE</scope>
    <source>
        <strain evidence="4">B1M3-32</strain>
    </source>
</reference>
<feature type="domain" description="Dermonecrotic toxin N-terminal" evidence="3">
    <location>
        <begin position="85"/>
        <end position="320"/>
    </location>
</feature>
<dbReference type="Pfam" id="PF20178">
    <property type="entry name" value="ToxA_N"/>
    <property type="match status" value="1"/>
</dbReference>
<evidence type="ECO:0000313" key="5">
    <source>
        <dbReference type="Proteomes" id="UP001139955"/>
    </source>
</evidence>
<keyword evidence="1" id="KW-0433">Leucine-rich repeat</keyword>
<organism evidence="4 5">
    <name type="scientific">Pseudomonas koreensis</name>
    <dbReference type="NCBI Taxonomy" id="198620"/>
    <lineage>
        <taxon>Bacteria</taxon>
        <taxon>Pseudomonadati</taxon>
        <taxon>Pseudomonadota</taxon>
        <taxon>Gammaproteobacteria</taxon>
        <taxon>Pseudomonadales</taxon>
        <taxon>Pseudomonadaceae</taxon>
        <taxon>Pseudomonas</taxon>
    </lineage>
</organism>
<accession>A0A9X2XD39</accession>
<dbReference type="Gene3D" id="3.80.10.10">
    <property type="entry name" value="Ribonuclease Inhibitor"/>
    <property type="match status" value="2"/>
</dbReference>
<evidence type="ECO:0000313" key="4">
    <source>
        <dbReference type="EMBL" id="MCU7246969.1"/>
    </source>
</evidence>
<comment type="caution">
    <text evidence="4">The sequence shown here is derived from an EMBL/GenBank/DDBJ whole genome shotgun (WGS) entry which is preliminary data.</text>
</comment>
<dbReference type="EMBL" id="JAOSKY010000002">
    <property type="protein sequence ID" value="MCU7246969.1"/>
    <property type="molecule type" value="Genomic_DNA"/>
</dbReference>
<dbReference type="Pfam" id="PF00560">
    <property type="entry name" value="LRR_1"/>
    <property type="match status" value="2"/>
</dbReference>
<dbReference type="PROSITE" id="PS51450">
    <property type="entry name" value="LRR"/>
    <property type="match status" value="3"/>
</dbReference>
<dbReference type="SUPFAM" id="SSF52058">
    <property type="entry name" value="L domain-like"/>
    <property type="match status" value="2"/>
</dbReference>
<keyword evidence="5" id="KW-1185">Reference proteome</keyword>
<evidence type="ECO:0000256" key="1">
    <source>
        <dbReference type="ARBA" id="ARBA00022614"/>
    </source>
</evidence>
<evidence type="ECO:0000256" key="2">
    <source>
        <dbReference type="ARBA" id="ARBA00022737"/>
    </source>
</evidence>
<dbReference type="PANTHER" id="PTHR48051">
    <property type="match status" value="1"/>
</dbReference>
<dbReference type="InterPro" id="IPR003591">
    <property type="entry name" value="Leu-rich_rpt_typical-subtyp"/>
</dbReference>
<keyword evidence="2" id="KW-0677">Repeat</keyword>
<dbReference type="SMART" id="SM00369">
    <property type="entry name" value="LRR_TYP"/>
    <property type="match status" value="9"/>
</dbReference>
<dbReference type="InterPro" id="IPR032675">
    <property type="entry name" value="LRR_dom_sf"/>
</dbReference>
<dbReference type="GO" id="GO:0005737">
    <property type="term" value="C:cytoplasm"/>
    <property type="evidence" value="ECO:0007669"/>
    <property type="project" value="TreeGrafter"/>
</dbReference>
<sequence>MSETLLPEPPGTEPRRLTRSIHAARLEQSIPPWLTEAAPSQRAALKKVRAPLPDWYRKTTRAQRKAFDDSLAASFSARSRLGKTMAGLQDIHAFAEPLLTRTLKNLFNVELDVNNTFLHLIQSVDAGIWKIEIGAFELSRMSLLQAALHNVEEAECEPDAFHRASGFSVKSLQSGQPEAISPAMTVSQFLKTCRVLDIGALYQQYLKNFLYPQDPQTRQTHREQFITAQKTALRAAAEQALLQKDIEPEDYASILTIIAGERQPRQGSKHIWFCDLNLMRHRLTGCVWFAIGEPFKRLDELILYIPDDPQHPLKRYRADQVEPMFRQRFTARDGVATDGSPTAYQRFFSRFVAYADRPHYFSQFTQDAPDASLKSRLEPWLLTINNLINGLSPVPNLFINHLPPAPTPRQVPNDDPFLGVSHLPFKAQSYWDDNIDLWDYLFERHREQMIEDARRYAVPSADIDAKVRKELFARLLDIGMLVLNTVSMFVPVLGEVMMAVMVCQLLGESIEGVIEWSEGDRQAAKAHLLDVAENLLLAGVTAGIGKGVSKWLAVPAEPVIEDLHSVTRADGSSSLHKADLAGYEVTGEFMADAGPDAQGRYELDDRSYIRIDGRVYEQVYDPSLDRWRVRHPVEPQAYRPILTHNAAGAWRHTLENPLGWSRLKLLRRMGHVTDACSDEQLLKVADICGVSDNALRKMHMDNRLPPPELLDALRLFEADRDVTQVIEQVVSGHAIDERYLYAVPLVTRLEHWPAGRILQVFENPRMTGVRAEYGHERLSVDTPRRTPIRMSRFDVLSGELPMRILAALDESEISTLLGAEAAQNRGWRPQALRDRIGAFARSRRRGLFDGFYRSATLADPGIGKLRRVYPGLSDAAAQDILVHADAEAMATLQSTARVPGKMLEEARWHARRGRLTRALAGLHMENLPSADTRRVALHTLSRLPGWPDDLYLEIREGHLDGRLLDSIGNRTAGQHCRVVKKGPVFQAINARGEALNEPAASTDSFYAALMHALPVEARQALGVPRVTQGAMLRRAISAHAAAHINDTAAILVPTGKAKRRFKPPQRIRERLLGYPASGAGMVGSSGLNMALVTRLQGLYPPLKIARANGFLLKLLRAGKSEAQILQMLEELGQQWLAFEQALDGWVSHGGNWQQKNAIANNLKNAWRRRPFVDEHPAYAQLDLVSDEPLPALSADFSHISTLHLRVPGSTDQQIRALLRNFPELEHLDLSGNRLTSDPLSPHNAARLRQLDLSDNLLYRLDVSAMHRLESLNLNRTHLQEWPRGAESLRHLSWLDLRNSRIRQLPAELLSRNELLLNTNLTGVPLTEQARLQLELAHQRCEFALGLPDGALARFFREDVSYYDTQPFENGSLLASRLLPLPPELAAVADQPSFIQRLRRIDPSLTEESAADVVRGLRNGATDAQVNARIVDWGLRFESITRQLNGWIFTRRTGSALFGGRWRSSQGRREAAMRMIEHWKKGLVEEVGGGSWVLDLSNIHGLGALPRLPAEFEHIDALNLRGLALKEADLADFLPAFTRLRWIELGLNKLRRLPRAIAGMEHLEELGLSGNRLGDLAAIAQELSRLQRLTYLRLNYNRVRAFNGEALQALPGLQRLELNYNQISLFSGPVPDGLQKLYLNGNNLRYWPDGVLQARNLEKLSLTGNPISELPPDMFDGSHDLLLAGTRMSANFRFLSKDSLLRIKAYMDRVRAHRALGITRDTLEKWLADSEWGAADAGSESSSVEDLEK</sequence>
<dbReference type="InterPro" id="IPR046673">
    <property type="entry name" value="ToxA_N"/>
</dbReference>
<dbReference type="RefSeq" id="WP_301621051.1">
    <property type="nucleotide sequence ID" value="NZ_JAOSKY010000002.1"/>
</dbReference>
<gene>
    <name evidence="4" type="ORF">OC940_04020</name>
</gene>
<evidence type="ECO:0000259" key="3">
    <source>
        <dbReference type="Pfam" id="PF20178"/>
    </source>
</evidence>
<protein>
    <submittedName>
        <fullName evidence="4">Leucine-rich repeat domain-containing protein</fullName>
    </submittedName>
</protein>
<dbReference type="PANTHER" id="PTHR48051:SF1">
    <property type="entry name" value="RAS SUPPRESSOR PROTEIN 1"/>
    <property type="match status" value="1"/>
</dbReference>
<reference evidence="4" key="1">
    <citation type="submission" date="2022-09" db="EMBL/GenBank/DDBJ databases">
        <authorList>
            <person name="Cesa-Luna C."/>
            <person name="Girard L."/>
            <person name="Lood C."/>
            <person name="Hofte M."/>
            <person name="De Mot R."/>
        </authorList>
    </citation>
    <scope>NUCLEOTIDE SEQUENCE</scope>
    <source>
        <strain evidence="4">B1M3-32</strain>
    </source>
</reference>
<dbReference type="InterPro" id="IPR050216">
    <property type="entry name" value="LRR_domain-containing"/>
</dbReference>